<comment type="similarity">
    <text evidence="2">Belongs to the GSP F family.</text>
</comment>
<dbReference type="RefSeq" id="WP_096602563.1">
    <property type="nucleotide sequence ID" value="NZ_OBEN01000007.1"/>
</dbReference>
<keyword evidence="10" id="KW-1185">Reference proteome</keyword>
<feature type="transmembrane region" description="Helical" evidence="7">
    <location>
        <begin position="206"/>
        <end position="231"/>
    </location>
</feature>
<dbReference type="GO" id="GO:0005886">
    <property type="term" value="C:plasma membrane"/>
    <property type="evidence" value="ECO:0007669"/>
    <property type="project" value="UniProtKB-SubCell"/>
</dbReference>
<feature type="transmembrane region" description="Helical" evidence="7">
    <location>
        <begin position="365"/>
        <end position="385"/>
    </location>
</feature>
<dbReference type="Gene3D" id="1.20.81.30">
    <property type="entry name" value="Type II secretion system (T2SS), domain F"/>
    <property type="match status" value="2"/>
</dbReference>
<comment type="subcellular location">
    <subcellularLocation>
        <location evidence="1">Cell membrane</location>
        <topology evidence="1">Multi-pass membrane protein</topology>
    </subcellularLocation>
</comment>
<evidence type="ECO:0000256" key="3">
    <source>
        <dbReference type="ARBA" id="ARBA00022475"/>
    </source>
</evidence>
<dbReference type="AlphaFoldDB" id="A0A285P054"/>
<dbReference type="Proteomes" id="UP000218627">
    <property type="component" value="Unassembled WGS sequence"/>
</dbReference>
<evidence type="ECO:0000259" key="8">
    <source>
        <dbReference type="Pfam" id="PF00482"/>
    </source>
</evidence>
<keyword evidence="6 7" id="KW-0472">Membrane</keyword>
<name>A0A285P054_9AQUI</name>
<dbReference type="PANTHER" id="PTHR30012">
    <property type="entry name" value="GENERAL SECRETION PATHWAY PROTEIN"/>
    <property type="match status" value="1"/>
</dbReference>
<reference evidence="10" key="1">
    <citation type="submission" date="2017-09" db="EMBL/GenBank/DDBJ databases">
        <authorList>
            <person name="Varghese N."/>
            <person name="Submissions S."/>
        </authorList>
    </citation>
    <scope>NUCLEOTIDE SEQUENCE [LARGE SCALE GENOMIC DNA]</scope>
    <source>
        <strain evidence="10">DSM 2913</strain>
    </source>
</reference>
<dbReference type="PANTHER" id="PTHR30012:SF0">
    <property type="entry name" value="TYPE II SECRETION SYSTEM PROTEIN F-RELATED"/>
    <property type="match status" value="1"/>
</dbReference>
<evidence type="ECO:0000256" key="6">
    <source>
        <dbReference type="ARBA" id="ARBA00023136"/>
    </source>
</evidence>
<dbReference type="Pfam" id="PF00482">
    <property type="entry name" value="T2SSF"/>
    <property type="match status" value="2"/>
</dbReference>
<sequence>MALLYTGIDREGNLRKGKVDIQDKATAYKVLLAQGIKPISIEEEKKFWHKEIIKRKPSEDELSFTLLQLSLLLSSGLNLNKALEVLSKQVDNKTIMSALNSVRESIERGEAIYYAFKKTEVFPDFLVEMLRIAERGENLEEIFRMAGEFLQRMSQVRSKVISSLTYPAFVIMLSFISVIVVIKFVVPKIASVLVSFGKDLPLATKILLFVSKIVSYFFYLLPALLVVLLFSRGVVSKEKLDMIFLKVPIFGKVSYLFNLSRFAGSLRMSLLSGIPLVKALTLSRGSITNHYLRKRLEGIEEELSKGMSLSEVLRKTGVFPTLFINLISSGEKGGQLDRMLFLIEEFYDRQAMRVISFWIRFAEPISMLIIGVLVAFIVLSVILPITELSTGIRR</sequence>
<dbReference type="OrthoDB" id="9874at2"/>
<accession>A0A285P054</accession>
<feature type="domain" description="Type II secretion system protein GspF" evidence="8">
    <location>
        <begin position="66"/>
        <end position="187"/>
    </location>
</feature>
<evidence type="ECO:0000313" key="9">
    <source>
        <dbReference type="EMBL" id="SNZ15124.1"/>
    </source>
</evidence>
<dbReference type="InterPro" id="IPR042094">
    <property type="entry name" value="T2SS_GspF_sf"/>
</dbReference>
<dbReference type="EMBL" id="OBEN01000007">
    <property type="protein sequence ID" value="SNZ15124.1"/>
    <property type="molecule type" value="Genomic_DNA"/>
</dbReference>
<organism evidence="9 10">
    <name type="scientific">Hydrogenobacter hydrogenophilus</name>
    <dbReference type="NCBI Taxonomy" id="35835"/>
    <lineage>
        <taxon>Bacteria</taxon>
        <taxon>Pseudomonadati</taxon>
        <taxon>Aquificota</taxon>
        <taxon>Aquificia</taxon>
        <taxon>Aquificales</taxon>
        <taxon>Aquificaceae</taxon>
        <taxon>Hydrogenobacter</taxon>
    </lineage>
</organism>
<evidence type="ECO:0000256" key="1">
    <source>
        <dbReference type="ARBA" id="ARBA00004651"/>
    </source>
</evidence>
<feature type="transmembrane region" description="Helical" evidence="7">
    <location>
        <begin position="164"/>
        <end position="186"/>
    </location>
</feature>
<protein>
    <submittedName>
        <fullName evidence="9">Type IV pilus assembly protein PilC</fullName>
    </submittedName>
</protein>
<dbReference type="PRINTS" id="PR00812">
    <property type="entry name" value="BCTERIALGSPF"/>
</dbReference>
<dbReference type="InterPro" id="IPR018076">
    <property type="entry name" value="T2SS_GspF_dom"/>
</dbReference>
<evidence type="ECO:0000256" key="7">
    <source>
        <dbReference type="SAM" id="Phobius"/>
    </source>
</evidence>
<keyword evidence="5 7" id="KW-1133">Transmembrane helix</keyword>
<keyword evidence="3" id="KW-1003">Cell membrane</keyword>
<evidence type="ECO:0000313" key="10">
    <source>
        <dbReference type="Proteomes" id="UP000218627"/>
    </source>
</evidence>
<gene>
    <name evidence="9" type="ORF">SAMN06265353_1294</name>
</gene>
<keyword evidence="4 7" id="KW-0812">Transmembrane</keyword>
<evidence type="ECO:0000256" key="2">
    <source>
        <dbReference type="ARBA" id="ARBA00005745"/>
    </source>
</evidence>
<dbReference type="InterPro" id="IPR003004">
    <property type="entry name" value="GspF/PilC"/>
</dbReference>
<evidence type="ECO:0000256" key="5">
    <source>
        <dbReference type="ARBA" id="ARBA00022989"/>
    </source>
</evidence>
<evidence type="ECO:0000256" key="4">
    <source>
        <dbReference type="ARBA" id="ARBA00022692"/>
    </source>
</evidence>
<proteinExistence type="inferred from homology"/>
<feature type="domain" description="Type II secretion system protein GspF" evidence="8">
    <location>
        <begin position="262"/>
        <end position="384"/>
    </location>
</feature>